<feature type="domain" description="DSBA-like thioredoxin" evidence="1">
    <location>
        <begin position="2"/>
        <end position="172"/>
    </location>
</feature>
<proteinExistence type="predicted"/>
<name>A0ABV9Q4P0_9BACL</name>
<reference evidence="3" key="1">
    <citation type="journal article" date="2019" name="Int. J. Syst. Evol. Microbiol.">
        <title>The Global Catalogue of Microorganisms (GCM) 10K type strain sequencing project: providing services to taxonomists for standard genome sequencing and annotation.</title>
        <authorList>
            <consortium name="The Broad Institute Genomics Platform"/>
            <consortium name="The Broad Institute Genome Sequencing Center for Infectious Disease"/>
            <person name="Wu L."/>
            <person name="Ma J."/>
        </authorList>
    </citation>
    <scope>NUCLEOTIDE SEQUENCE [LARGE SCALE GENOMIC DNA]</scope>
    <source>
        <strain evidence="3">WYCCWR 12678</strain>
    </source>
</reference>
<dbReference type="EMBL" id="JBHSHC010000079">
    <property type="protein sequence ID" value="MFC4767615.1"/>
    <property type="molecule type" value="Genomic_DNA"/>
</dbReference>
<gene>
    <name evidence="2" type="ORF">ACFO8Q_09600</name>
</gene>
<dbReference type="PANTHER" id="PTHR13887:SF33">
    <property type="entry name" value="ISOMERASE"/>
    <property type="match status" value="1"/>
</dbReference>
<protein>
    <submittedName>
        <fullName evidence="2">DsbA family protein</fullName>
    </submittedName>
</protein>
<evidence type="ECO:0000313" key="3">
    <source>
        <dbReference type="Proteomes" id="UP001596002"/>
    </source>
</evidence>
<evidence type="ECO:0000259" key="1">
    <source>
        <dbReference type="Pfam" id="PF01323"/>
    </source>
</evidence>
<dbReference type="Gene3D" id="3.40.30.10">
    <property type="entry name" value="Glutaredoxin"/>
    <property type="match status" value="1"/>
</dbReference>
<evidence type="ECO:0000313" key="2">
    <source>
        <dbReference type="EMBL" id="MFC4767615.1"/>
    </source>
</evidence>
<dbReference type="Pfam" id="PF01323">
    <property type="entry name" value="DSBA"/>
    <property type="match status" value="1"/>
</dbReference>
<dbReference type="InterPro" id="IPR036249">
    <property type="entry name" value="Thioredoxin-like_sf"/>
</dbReference>
<sequence>MIGKVPLDQLAKTKGIEVEWKAFELRPEGVEVPEKSPEYYQRAWESVKQFAAQYGLEMKFNRQARHSRKAHEGAKFAIEHGKGNEYHEAVFRSQFQEDENINEIDTLVAIAEEIGLDPTAFRKALDTGQYRPQVLADTELAARYGVTGVPCFVVGNRGAFGVQSQEALERLLEGKDLLLDLE</sequence>
<accession>A0ABV9Q4P0</accession>
<dbReference type="PANTHER" id="PTHR13887">
    <property type="entry name" value="GLUTATHIONE S-TRANSFERASE KAPPA"/>
    <property type="match status" value="1"/>
</dbReference>
<dbReference type="CDD" id="cd03024">
    <property type="entry name" value="DsbA_FrnE"/>
    <property type="match status" value="1"/>
</dbReference>
<dbReference type="SUPFAM" id="SSF52833">
    <property type="entry name" value="Thioredoxin-like"/>
    <property type="match status" value="1"/>
</dbReference>
<dbReference type="InterPro" id="IPR001853">
    <property type="entry name" value="DSBA-like_thioredoxin_dom"/>
</dbReference>
<organism evidence="2 3">
    <name type="scientific">Effusibacillus consociatus</name>
    <dbReference type="NCBI Taxonomy" id="1117041"/>
    <lineage>
        <taxon>Bacteria</taxon>
        <taxon>Bacillati</taxon>
        <taxon>Bacillota</taxon>
        <taxon>Bacilli</taxon>
        <taxon>Bacillales</taxon>
        <taxon>Alicyclobacillaceae</taxon>
        <taxon>Effusibacillus</taxon>
    </lineage>
</organism>
<dbReference type="RefSeq" id="WP_380025537.1">
    <property type="nucleotide sequence ID" value="NZ_JBHSHC010000079.1"/>
</dbReference>
<comment type="caution">
    <text evidence="2">The sequence shown here is derived from an EMBL/GenBank/DDBJ whole genome shotgun (WGS) entry which is preliminary data.</text>
</comment>
<dbReference type="Proteomes" id="UP001596002">
    <property type="component" value="Unassembled WGS sequence"/>
</dbReference>
<keyword evidence="3" id="KW-1185">Reference proteome</keyword>